<dbReference type="Gene3D" id="1.20.1050.10">
    <property type="match status" value="1"/>
</dbReference>
<dbReference type="GO" id="GO:0006749">
    <property type="term" value="P:glutathione metabolic process"/>
    <property type="evidence" value="ECO:0007669"/>
    <property type="project" value="TreeGrafter"/>
</dbReference>
<dbReference type="PANTHER" id="PTHR42673">
    <property type="entry name" value="MALEYLACETOACETATE ISOMERASE"/>
    <property type="match status" value="1"/>
</dbReference>
<dbReference type="InterPro" id="IPR036249">
    <property type="entry name" value="Thioredoxin-like_sf"/>
</dbReference>
<evidence type="ECO:0000259" key="2">
    <source>
        <dbReference type="PROSITE" id="PS50405"/>
    </source>
</evidence>
<dbReference type="InterPro" id="IPR036282">
    <property type="entry name" value="Glutathione-S-Trfase_C_sf"/>
</dbReference>
<feature type="domain" description="GST N-terminal" evidence="1">
    <location>
        <begin position="1"/>
        <end position="81"/>
    </location>
</feature>
<dbReference type="InterPro" id="IPR004045">
    <property type="entry name" value="Glutathione_S-Trfase_N"/>
</dbReference>
<evidence type="ECO:0008006" key="5">
    <source>
        <dbReference type="Google" id="ProtNLM"/>
    </source>
</evidence>
<dbReference type="Pfam" id="PF13417">
    <property type="entry name" value="GST_N_3"/>
    <property type="match status" value="1"/>
</dbReference>
<dbReference type="InterPro" id="IPR040079">
    <property type="entry name" value="Glutathione_S-Trfase"/>
</dbReference>
<dbReference type="SFLD" id="SFLDS00019">
    <property type="entry name" value="Glutathione_Transferase_(cytos"/>
    <property type="match status" value="1"/>
</dbReference>
<dbReference type="PROSITE" id="PS50405">
    <property type="entry name" value="GST_CTER"/>
    <property type="match status" value="1"/>
</dbReference>
<dbReference type="GO" id="GO:0016034">
    <property type="term" value="F:maleylacetoacetate isomerase activity"/>
    <property type="evidence" value="ECO:0007669"/>
    <property type="project" value="TreeGrafter"/>
</dbReference>
<dbReference type="Gene3D" id="3.40.30.10">
    <property type="entry name" value="Glutaredoxin"/>
    <property type="match status" value="1"/>
</dbReference>
<dbReference type="GO" id="GO:0004364">
    <property type="term" value="F:glutathione transferase activity"/>
    <property type="evidence" value="ECO:0007669"/>
    <property type="project" value="TreeGrafter"/>
</dbReference>
<sequence length="227" mass="25113">MLTIHGVPLSVHTRKAIVTAILKKVDYRFEVVIPVIPGNPPANWSTLSPTGLIPVLQDGDFTLADSTAICLYLDRKQPAPPIFPEDIRDYGRVLWFDAYAGGTIFRHVVHPLFVQTIVGPNIRNVPTDRAVIDDVLTNVQPKILGYLESQIAGKYLVGDTMTLADIAIVSNFIVYQYLGFEIDASRYPKLAGYLREIAATAVFQRALADERPFVDQMGLKRGFLSAA</sequence>
<protein>
    <recommendedName>
        <fullName evidence="5">Glutathione S-transferase</fullName>
    </recommendedName>
</protein>
<dbReference type="PROSITE" id="PS50404">
    <property type="entry name" value="GST_NTER"/>
    <property type="match status" value="1"/>
</dbReference>
<dbReference type="SUPFAM" id="SSF52833">
    <property type="entry name" value="Thioredoxin-like"/>
    <property type="match status" value="1"/>
</dbReference>
<dbReference type="RefSeq" id="WP_057833944.1">
    <property type="nucleotide sequence ID" value="NZ_LLXZ01000013.1"/>
</dbReference>
<comment type="caution">
    <text evidence="3">The sequence shown here is derived from an EMBL/GenBank/DDBJ whole genome shotgun (WGS) entry which is preliminary data.</text>
</comment>
<evidence type="ECO:0000313" key="4">
    <source>
        <dbReference type="Proteomes" id="UP000050863"/>
    </source>
</evidence>
<keyword evidence="4" id="KW-1185">Reference proteome</keyword>
<proteinExistence type="predicted"/>
<dbReference type="SFLD" id="SFLDG00358">
    <property type="entry name" value="Main_(cytGST)"/>
    <property type="match status" value="1"/>
</dbReference>
<dbReference type="EMBL" id="LLXZ01000013">
    <property type="protein sequence ID" value="KRR14515.1"/>
    <property type="molecule type" value="Genomic_DNA"/>
</dbReference>
<dbReference type="GO" id="GO:0006559">
    <property type="term" value="P:L-phenylalanine catabolic process"/>
    <property type="evidence" value="ECO:0007669"/>
    <property type="project" value="TreeGrafter"/>
</dbReference>
<dbReference type="AlphaFoldDB" id="A0A0R3MA76"/>
<dbReference type="STRING" id="280332.CQ12_33295"/>
<name>A0A0R3MA76_9BRAD</name>
<dbReference type="Pfam" id="PF14497">
    <property type="entry name" value="GST_C_3"/>
    <property type="match status" value="1"/>
</dbReference>
<dbReference type="CDD" id="cd00570">
    <property type="entry name" value="GST_N_family"/>
    <property type="match status" value="1"/>
</dbReference>
<dbReference type="OrthoDB" id="9810080at2"/>
<dbReference type="Proteomes" id="UP000050863">
    <property type="component" value="Unassembled WGS sequence"/>
</dbReference>
<dbReference type="InterPro" id="IPR004046">
    <property type="entry name" value="GST_C"/>
</dbReference>
<organism evidence="3 4">
    <name type="scientific">Bradyrhizobium jicamae</name>
    <dbReference type="NCBI Taxonomy" id="280332"/>
    <lineage>
        <taxon>Bacteria</taxon>
        <taxon>Pseudomonadati</taxon>
        <taxon>Pseudomonadota</taxon>
        <taxon>Alphaproteobacteria</taxon>
        <taxon>Hyphomicrobiales</taxon>
        <taxon>Nitrobacteraceae</taxon>
        <taxon>Bradyrhizobium</taxon>
    </lineage>
</organism>
<feature type="domain" description="GST C-terminal" evidence="2">
    <location>
        <begin position="86"/>
        <end position="216"/>
    </location>
</feature>
<dbReference type="SUPFAM" id="SSF47616">
    <property type="entry name" value="GST C-terminal domain-like"/>
    <property type="match status" value="1"/>
</dbReference>
<gene>
    <name evidence="3" type="ORF">CQ12_33295</name>
</gene>
<accession>A0A0R3MA76</accession>
<reference evidence="3 4" key="1">
    <citation type="submission" date="2014-03" db="EMBL/GenBank/DDBJ databases">
        <title>Bradyrhizobium valentinum sp. nov., isolated from effective nodules of Lupinus mariae-josephae, a lupine endemic of basic-lime soils in Eastern Spain.</title>
        <authorList>
            <person name="Duran D."/>
            <person name="Rey L."/>
            <person name="Navarro A."/>
            <person name="Busquets A."/>
            <person name="Imperial J."/>
            <person name="Ruiz-Argueso T."/>
        </authorList>
    </citation>
    <scope>NUCLEOTIDE SEQUENCE [LARGE SCALE GENOMIC DNA]</scope>
    <source>
        <strain evidence="3 4">PAC68</strain>
    </source>
</reference>
<dbReference type="InterPro" id="IPR010987">
    <property type="entry name" value="Glutathione-S-Trfase_C-like"/>
</dbReference>
<dbReference type="PANTHER" id="PTHR42673:SF21">
    <property type="entry name" value="GLUTATHIONE S-TRANSFERASE YFCF"/>
    <property type="match status" value="1"/>
</dbReference>
<evidence type="ECO:0000259" key="1">
    <source>
        <dbReference type="PROSITE" id="PS50404"/>
    </source>
</evidence>
<evidence type="ECO:0000313" key="3">
    <source>
        <dbReference type="EMBL" id="KRR14515.1"/>
    </source>
</evidence>